<organism evidence="4 5">
    <name type="scientific">Alteraurantiacibacter aestuarii</name>
    <dbReference type="NCBI Taxonomy" id="650004"/>
    <lineage>
        <taxon>Bacteria</taxon>
        <taxon>Pseudomonadati</taxon>
        <taxon>Pseudomonadota</taxon>
        <taxon>Alphaproteobacteria</taxon>
        <taxon>Sphingomonadales</taxon>
        <taxon>Erythrobacteraceae</taxon>
        <taxon>Alteraurantiacibacter</taxon>
    </lineage>
</organism>
<sequence>MMDALDAIMQVMEASFDPAYGEAWNRRQVGDTLTMPGTFFLLADGNGAEPRAMEDTRGFALSRAAAEEEELLLIAVMPQARGSGVGSALMKRFLDCAQIRGSKRLFLEMRDGNPAVKLYQNHGFEEVGRRINYYRSGIDGPFDAITFATIRG</sequence>
<dbReference type="OrthoDB" id="9804026at2"/>
<gene>
    <name evidence="4" type="ORF">GRI32_03885</name>
</gene>
<dbReference type="CDD" id="cd04301">
    <property type="entry name" value="NAT_SF"/>
    <property type="match status" value="1"/>
</dbReference>
<protein>
    <submittedName>
        <fullName evidence="4">GNAT family N-acetyltransferase</fullName>
    </submittedName>
</protein>
<dbReference type="RefSeq" id="WP_160589821.1">
    <property type="nucleotide sequence ID" value="NZ_BAAAFP010000002.1"/>
</dbReference>
<evidence type="ECO:0000259" key="3">
    <source>
        <dbReference type="PROSITE" id="PS51186"/>
    </source>
</evidence>
<dbReference type="PANTHER" id="PTHR43420">
    <property type="entry name" value="ACETYLTRANSFERASE"/>
    <property type="match status" value="1"/>
</dbReference>
<dbReference type="Pfam" id="PF13508">
    <property type="entry name" value="Acetyltransf_7"/>
    <property type="match status" value="1"/>
</dbReference>
<proteinExistence type="predicted"/>
<dbReference type="AlphaFoldDB" id="A0A844ZJB1"/>
<dbReference type="GO" id="GO:0016747">
    <property type="term" value="F:acyltransferase activity, transferring groups other than amino-acyl groups"/>
    <property type="evidence" value="ECO:0007669"/>
    <property type="project" value="InterPro"/>
</dbReference>
<keyword evidence="2" id="KW-0012">Acyltransferase</keyword>
<evidence type="ECO:0000256" key="2">
    <source>
        <dbReference type="ARBA" id="ARBA00023315"/>
    </source>
</evidence>
<accession>A0A844ZJB1</accession>
<dbReference type="PANTHER" id="PTHR43420:SF12">
    <property type="entry name" value="N-ACETYLTRANSFERASE DOMAIN-CONTAINING PROTEIN"/>
    <property type="match status" value="1"/>
</dbReference>
<dbReference type="InterPro" id="IPR050680">
    <property type="entry name" value="YpeA/RimI_acetyltransf"/>
</dbReference>
<dbReference type="InterPro" id="IPR016181">
    <property type="entry name" value="Acyl_CoA_acyltransferase"/>
</dbReference>
<evidence type="ECO:0000256" key="1">
    <source>
        <dbReference type="ARBA" id="ARBA00022679"/>
    </source>
</evidence>
<name>A0A844ZJB1_9SPHN</name>
<dbReference type="InterPro" id="IPR000182">
    <property type="entry name" value="GNAT_dom"/>
</dbReference>
<dbReference type="Gene3D" id="3.40.630.30">
    <property type="match status" value="1"/>
</dbReference>
<evidence type="ECO:0000313" key="5">
    <source>
        <dbReference type="Proteomes" id="UP000435243"/>
    </source>
</evidence>
<dbReference type="EMBL" id="WTYY01000002">
    <property type="protein sequence ID" value="MXO87875.1"/>
    <property type="molecule type" value="Genomic_DNA"/>
</dbReference>
<dbReference type="PROSITE" id="PS51186">
    <property type="entry name" value="GNAT"/>
    <property type="match status" value="1"/>
</dbReference>
<keyword evidence="1 4" id="KW-0808">Transferase</keyword>
<keyword evidence="5" id="KW-1185">Reference proteome</keyword>
<dbReference type="Proteomes" id="UP000435243">
    <property type="component" value="Unassembled WGS sequence"/>
</dbReference>
<evidence type="ECO:0000313" key="4">
    <source>
        <dbReference type="EMBL" id="MXO87875.1"/>
    </source>
</evidence>
<comment type="caution">
    <text evidence="4">The sequence shown here is derived from an EMBL/GenBank/DDBJ whole genome shotgun (WGS) entry which is preliminary data.</text>
</comment>
<feature type="domain" description="N-acetyltransferase" evidence="3">
    <location>
        <begin position="1"/>
        <end position="145"/>
    </location>
</feature>
<reference evidence="4 5" key="1">
    <citation type="submission" date="2019-12" db="EMBL/GenBank/DDBJ databases">
        <title>Genomic-based taxomic classification of the family Erythrobacteraceae.</title>
        <authorList>
            <person name="Xu L."/>
        </authorList>
    </citation>
    <scope>NUCLEOTIDE SEQUENCE [LARGE SCALE GENOMIC DNA]</scope>
    <source>
        <strain evidence="4 5">JCM 16339</strain>
    </source>
</reference>
<dbReference type="SUPFAM" id="SSF55729">
    <property type="entry name" value="Acyl-CoA N-acyltransferases (Nat)"/>
    <property type="match status" value="1"/>
</dbReference>